<dbReference type="GO" id="GO:0005759">
    <property type="term" value="C:mitochondrial matrix"/>
    <property type="evidence" value="ECO:0007669"/>
    <property type="project" value="TreeGrafter"/>
</dbReference>
<dbReference type="GO" id="GO:0006631">
    <property type="term" value="P:fatty acid metabolic process"/>
    <property type="evidence" value="ECO:0007669"/>
    <property type="project" value="TreeGrafter"/>
</dbReference>
<dbReference type="Proteomes" id="UP000179920">
    <property type="component" value="Chromosome XVII"/>
</dbReference>
<dbReference type="PANTHER" id="PTHR21052">
    <property type="entry name" value="SPERMATOGENESIS ASSOCIATED 11-RELATED"/>
    <property type="match status" value="1"/>
</dbReference>
<evidence type="ECO:0000313" key="5">
    <source>
        <dbReference type="Proteomes" id="UP000179920"/>
    </source>
</evidence>
<evidence type="ECO:0000313" key="6">
    <source>
        <dbReference type="Proteomes" id="UP000658997"/>
    </source>
</evidence>
<organism evidence="3 5">
    <name type="scientific">Ustilago bromivora</name>
    <dbReference type="NCBI Taxonomy" id="307758"/>
    <lineage>
        <taxon>Eukaryota</taxon>
        <taxon>Fungi</taxon>
        <taxon>Dikarya</taxon>
        <taxon>Basidiomycota</taxon>
        <taxon>Ustilaginomycotina</taxon>
        <taxon>Ustilaginomycetes</taxon>
        <taxon>Ustilaginales</taxon>
        <taxon>Ustilaginaceae</taxon>
        <taxon>Ustilago</taxon>
    </lineage>
</organism>
<protein>
    <recommendedName>
        <fullName evidence="2">Fe2OG dioxygenase domain-containing protein</fullName>
    </recommendedName>
</protein>
<feature type="region of interest" description="Disordered" evidence="1">
    <location>
        <begin position="108"/>
        <end position="130"/>
    </location>
</feature>
<dbReference type="InterPro" id="IPR027450">
    <property type="entry name" value="AlkB-like"/>
</dbReference>
<gene>
    <name evidence="4" type="ORF">UBRO2_05024</name>
    <name evidence="3" type="ORF">UBRO_07267</name>
</gene>
<evidence type="ECO:0000313" key="3">
    <source>
        <dbReference type="EMBL" id="SAM85476.1"/>
    </source>
</evidence>
<dbReference type="SUPFAM" id="SSF51197">
    <property type="entry name" value="Clavaminate synthase-like"/>
    <property type="match status" value="1"/>
</dbReference>
<name>A0A1K0GWY6_9BASI</name>
<dbReference type="Pfam" id="PF13532">
    <property type="entry name" value="2OG-FeII_Oxy_2"/>
    <property type="match status" value="1"/>
</dbReference>
<dbReference type="OrthoDB" id="412814at2759"/>
<dbReference type="AlphaFoldDB" id="A0A1K0GWY6"/>
<dbReference type="GO" id="GO:0006974">
    <property type="term" value="P:DNA damage response"/>
    <property type="evidence" value="ECO:0007669"/>
    <property type="project" value="InterPro"/>
</dbReference>
<dbReference type="PANTHER" id="PTHR21052:SF0">
    <property type="entry name" value="ALPHA-KETOGLUTARATE-DEPENDENT DIOXYGENASE ALKB HOMOLOG 7, MITOCHONDRIAL"/>
    <property type="match status" value="1"/>
</dbReference>
<dbReference type="Gene3D" id="2.60.120.590">
    <property type="entry name" value="Alpha-ketoglutarate-dependent dioxygenase AlkB-like"/>
    <property type="match status" value="1"/>
</dbReference>
<reference evidence="4" key="3">
    <citation type="submission" date="2018-08" db="EMBL/GenBank/DDBJ databases">
        <authorList>
            <person name="Guldener U."/>
        </authorList>
    </citation>
    <scope>NUCLEOTIDE SEQUENCE</scope>
    <source>
        <strain evidence="4">UB2</strain>
    </source>
</reference>
<evidence type="ECO:0000259" key="2">
    <source>
        <dbReference type="PROSITE" id="PS51471"/>
    </source>
</evidence>
<dbReference type="EMBL" id="LT558133">
    <property type="protein sequence ID" value="SAM85476.1"/>
    <property type="molecule type" value="Genomic_DNA"/>
</dbReference>
<dbReference type="Proteomes" id="UP000658997">
    <property type="component" value="Unassembled WGS sequence"/>
</dbReference>
<feature type="domain" description="Fe2OG dioxygenase" evidence="2">
    <location>
        <begin position="174"/>
        <end position="287"/>
    </location>
</feature>
<dbReference type="InterPro" id="IPR005123">
    <property type="entry name" value="Oxoglu/Fe-dep_dioxygenase_dom"/>
</dbReference>
<reference evidence="5" key="1">
    <citation type="submission" date="2016-04" db="EMBL/GenBank/DDBJ databases">
        <authorList>
            <person name="Guldener U."/>
            <person name="Guldener U."/>
        </authorList>
    </citation>
    <scope>NUCLEOTIDE SEQUENCE [LARGE SCALE GENOMIC DNA]</scope>
    <source>
        <strain evidence="5">UB2112</strain>
    </source>
</reference>
<evidence type="ECO:0000256" key="1">
    <source>
        <dbReference type="SAM" id="MobiDB-lite"/>
    </source>
</evidence>
<feature type="compositionally biased region" description="Polar residues" evidence="1">
    <location>
        <begin position="108"/>
        <end position="124"/>
    </location>
</feature>
<proteinExistence type="predicted"/>
<reference evidence="3" key="2">
    <citation type="submission" date="2016-04" db="EMBL/GenBank/DDBJ databases">
        <authorList>
            <person name="Evans L.H."/>
            <person name="Alamgir A."/>
            <person name="Owens N."/>
            <person name="Weber N.D."/>
            <person name="Virtaneva K."/>
            <person name="Barbian K."/>
            <person name="Babar A."/>
            <person name="Rosenke K."/>
        </authorList>
    </citation>
    <scope>NUCLEOTIDE SEQUENCE</scope>
    <source>
        <strain evidence="3">UB2112</strain>
    </source>
</reference>
<accession>A0A1K0GWY6</accession>
<dbReference type="InterPro" id="IPR037151">
    <property type="entry name" value="AlkB-like_sf"/>
</dbReference>
<evidence type="ECO:0000313" key="4">
    <source>
        <dbReference type="EMBL" id="SYW82902.1"/>
    </source>
</evidence>
<dbReference type="EMBL" id="ULHB01000136">
    <property type="protein sequence ID" value="SYW82902.1"/>
    <property type="molecule type" value="Genomic_DNA"/>
</dbReference>
<dbReference type="InterPro" id="IPR032870">
    <property type="entry name" value="ALKBH7-like"/>
</dbReference>
<dbReference type="GO" id="GO:0016706">
    <property type="term" value="F:2-oxoglutarate-dependent dioxygenase activity"/>
    <property type="evidence" value="ECO:0007669"/>
    <property type="project" value="TreeGrafter"/>
</dbReference>
<keyword evidence="6" id="KW-1185">Reference proteome</keyword>
<sequence>MAHDEDADSLFDDECDTFQEAGVVQNPPSNHAIPVASRSAPDIPGLYFFPDLLSRELHDQTLQQVAACNYFALEDEEEAAISEADHSSQGTAYRRSPRNQAMLFARSLPSSTERAASEQNQQPDVSAMEKDPPGCFGLPLWSVNLIERLRQLLTSLPDQKLPRKIKDLLFPAGQSLSRQLILNLYGGTEGLASHVDLVNRFADGILLCSFGPQGTGIVMDFTHDSFATQHLFLPSGSVLLLSGEARYNWKHGIAARSFDLVRSPHFPGRVDTLNRSIRLSITIRSMLLGADVVGE</sequence>
<dbReference type="PROSITE" id="PS51471">
    <property type="entry name" value="FE2OG_OXY"/>
    <property type="match status" value="1"/>
</dbReference>